<comment type="caution">
    <text evidence="1">The sequence shown here is derived from an EMBL/GenBank/DDBJ whole genome shotgun (WGS) entry which is preliminary data.</text>
</comment>
<evidence type="ECO:0000313" key="2">
    <source>
        <dbReference type="Proteomes" id="UP000824533"/>
    </source>
</evidence>
<dbReference type="Proteomes" id="UP000824533">
    <property type="component" value="Linkage Group LG08"/>
</dbReference>
<evidence type="ECO:0000313" key="1">
    <source>
        <dbReference type="EMBL" id="KAJ0179406.1"/>
    </source>
</evidence>
<dbReference type="EMBL" id="CM034394">
    <property type="protein sequence ID" value="KAJ0179406.1"/>
    <property type="molecule type" value="Genomic_DNA"/>
</dbReference>
<accession>A0ACC1D6G4</accession>
<proteinExistence type="predicted"/>
<sequence length="87" mass="9682">MVWCAAASYGAATSRSYVIPQRHFLKVAQAVRECRPSILRHFRNSLRGATGRLAWPAGSKSSKTNWKSVAYADMATFTETGWLCSKK</sequence>
<protein>
    <submittedName>
        <fullName evidence="1">Uncharacterized protein</fullName>
    </submittedName>
</protein>
<name>A0ACC1D6G4_9NEOP</name>
<organism evidence="1 2">
    <name type="scientific">Dendrolimus kikuchii</name>
    <dbReference type="NCBI Taxonomy" id="765133"/>
    <lineage>
        <taxon>Eukaryota</taxon>
        <taxon>Metazoa</taxon>
        <taxon>Ecdysozoa</taxon>
        <taxon>Arthropoda</taxon>
        <taxon>Hexapoda</taxon>
        <taxon>Insecta</taxon>
        <taxon>Pterygota</taxon>
        <taxon>Neoptera</taxon>
        <taxon>Endopterygota</taxon>
        <taxon>Lepidoptera</taxon>
        <taxon>Glossata</taxon>
        <taxon>Ditrysia</taxon>
        <taxon>Bombycoidea</taxon>
        <taxon>Lasiocampidae</taxon>
        <taxon>Dendrolimus</taxon>
    </lineage>
</organism>
<gene>
    <name evidence="1" type="ORF">K1T71_005118</name>
</gene>
<keyword evidence="2" id="KW-1185">Reference proteome</keyword>
<reference evidence="1 2" key="1">
    <citation type="journal article" date="2021" name="Front. Genet.">
        <title>Chromosome-Level Genome Assembly Reveals Significant Gene Expansion in the Toll and IMD Signaling Pathways of Dendrolimus kikuchii.</title>
        <authorList>
            <person name="Zhou J."/>
            <person name="Wu P."/>
            <person name="Xiong Z."/>
            <person name="Liu N."/>
            <person name="Zhao N."/>
            <person name="Ji M."/>
            <person name="Qiu Y."/>
            <person name="Yang B."/>
        </authorList>
    </citation>
    <scope>NUCLEOTIDE SEQUENCE [LARGE SCALE GENOMIC DNA]</scope>
    <source>
        <strain evidence="1">Ann1</strain>
    </source>
</reference>